<dbReference type="EMBL" id="CP072133">
    <property type="protein sequence ID" value="QTH72699.1"/>
    <property type="molecule type" value="Genomic_DNA"/>
</dbReference>
<feature type="domain" description="Rhodanese" evidence="3">
    <location>
        <begin position="39"/>
        <end position="128"/>
    </location>
</feature>
<evidence type="ECO:0000256" key="2">
    <source>
        <dbReference type="ARBA" id="ARBA00022737"/>
    </source>
</evidence>
<dbReference type="InterPro" id="IPR036873">
    <property type="entry name" value="Rhodanese-like_dom_sf"/>
</dbReference>
<sequence length="276" mass="30240">MKHFKSCEWVYEHLSTVKLLDAGIVKAGLSGPYVPPAVIQGAQRFDFGKTFADEQSLISNTMCSANQFEREAQKLGLSQQDTIIVYDVQGLYSAARAWWMFKAVGFNEVYVLDGGLTRWMTLGYPTASSYAKASEIGNFKASALTDFFVDKHRILEVMETSHSLILDARGQARFSGVEKEPRAGMRSGHIPSSQSLSYSLISNEDGTVKSTDALASLFRERQAQDKTLYFSCGSGVTACVLAIAASECGYSDLHVYDGSWSEWGADDSLPIATGQE</sequence>
<dbReference type="InterPro" id="IPR045078">
    <property type="entry name" value="TST/MPST-like"/>
</dbReference>
<dbReference type="GO" id="GO:0004792">
    <property type="term" value="F:thiosulfate-cyanide sulfurtransferase activity"/>
    <property type="evidence" value="ECO:0007669"/>
    <property type="project" value="TreeGrafter"/>
</dbReference>
<dbReference type="PANTHER" id="PTHR11364:SF27">
    <property type="entry name" value="SULFURTRANSFERASE"/>
    <property type="match status" value="1"/>
</dbReference>
<dbReference type="InterPro" id="IPR001763">
    <property type="entry name" value="Rhodanese-like_dom"/>
</dbReference>
<gene>
    <name evidence="4" type="ORF">J5O05_07925</name>
</gene>
<dbReference type="Pfam" id="PF00581">
    <property type="entry name" value="Rhodanese"/>
    <property type="match status" value="2"/>
</dbReference>
<evidence type="ECO:0000256" key="1">
    <source>
        <dbReference type="ARBA" id="ARBA00022679"/>
    </source>
</evidence>
<proteinExistence type="predicted"/>
<keyword evidence="2" id="KW-0677">Repeat</keyword>
<dbReference type="SUPFAM" id="SSF52821">
    <property type="entry name" value="Rhodanese/Cell cycle control phosphatase"/>
    <property type="match status" value="2"/>
</dbReference>
<dbReference type="RefSeq" id="WP_208844323.1">
    <property type="nucleotide sequence ID" value="NZ_CP072133.1"/>
</dbReference>
<dbReference type="CDD" id="cd01449">
    <property type="entry name" value="TST_Repeat_2"/>
    <property type="match status" value="1"/>
</dbReference>
<dbReference type="PANTHER" id="PTHR11364">
    <property type="entry name" value="THIOSULFATE SULFERTANSFERASE"/>
    <property type="match status" value="1"/>
</dbReference>
<dbReference type="SMART" id="SM00450">
    <property type="entry name" value="RHOD"/>
    <property type="match status" value="2"/>
</dbReference>
<accession>A0A975HM39</accession>
<dbReference type="KEGG" id="pxi:J5O05_07925"/>
<evidence type="ECO:0000313" key="4">
    <source>
        <dbReference type="EMBL" id="QTH72699.1"/>
    </source>
</evidence>
<keyword evidence="1" id="KW-0808">Transferase</keyword>
<evidence type="ECO:0000313" key="5">
    <source>
        <dbReference type="Proteomes" id="UP000664904"/>
    </source>
</evidence>
<dbReference type="PROSITE" id="PS50206">
    <property type="entry name" value="RHODANESE_3"/>
    <property type="match status" value="2"/>
</dbReference>
<dbReference type="AlphaFoldDB" id="A0A975HM39"/>
<dbReference type="Gene3D" id="3.40.250.10">
    <property type="entry name" value="Rhodanese-like domain"/>
    <property type="match status" value="2"/>
</dbReference>
<evidence type="ECO:0000259" key="3">
    <source>
        <dbReference type="PROSITE" id="PS50206"/>
    </source>
</evidence>
<dbReference type="CDD" id="cd01448">
    <property type="entry name" value="TST_Repeat_1"/>
    <property type="match status" value="1"/>
</dbReference>
<feature type="domain" description="Rhodanese" evidence="3">
    <location>
        <begin position="159"/>
        <end position="272"/>
    </location>
</feature>
<keyword evidence="5" id="KW-1185">Reference proteome</keyword>
<reference evidence="4" key="1">
    <citation type="submission" date="2021-03" db="EMBL/GenBank/DDBJ databases">
        <title>Complete Genome of Pseudoalteromonas xiamenensis STKMTI.2, a new potential marine bacterium producing anti-Vibrio compounds.</title>
        <authorList>
            <person name="Handayani D.P."/>
            <person name="Isnansetyo A."/>
            <person name="Istiqomah I."/>
            <person name="Jumina J."/>
        </authorList>
    </citation>
    <scope>NUCLEOTIDE SEQUENCE</scope>
    <source>
        <strain evidence="4">STKMTI.2</strain>
    </source>
</reference>
<dbReference type="Proteomes" id="UP000664904">
    <property type="component" value="Chromosome"/>
</dbReference>
<protein>
    <submittedName>
        <fullName evidence="4">Sulfurtransferase</fullName>
    </submittedName>
</protein>
<organism evidence="4 5">
    <name type="scientific">Pseudoalteromonas xiamenensis</name>
    <dbReference type="NCBI Taxonomy" id="882626"/>
    <lineage>
        <taxon>Bacteria</taxon>
        <taxon>Pseudomonadati</taxon>
        <taxon>Pseudomonadota</taxon>
        <taxon>Gammaproteobacteria</taxon>
        <taxon>Alteromonadales</taxon>
        <taxon>Pseudoalteromonadaceae</taxon>
        <taxon>Pseudoalteromonas</taxon>
    </lineage>
</organism>
<name>A0A975HM39_9GAMM</name>